<sequence length="151" mass="16188">MRDRSAANRLKERKAAATTGPMTRMKRPANGTGGPLWGGSLLERLDLARRASDTRVSLVWQQGGGGSLNDSDQQGETPRERTPAGDAAVSAPYPPLGRSATMEERPSKGQMHLLQSPQLGFPGGGALGEREREETVDLEGQLRAPLLDKSE</sequence>
<reference evidence="2" key="1">
    <citation type="submission" date="2014-11" db="EMBL/GenBank/DDBJ databases">
        <authorList>
            <person name="Otto D Thomas"/>
            <person name="Naeem Raeece"/>
        </authorList>
    </citation>
    <scope>NUCLEOTIDE SEQUENCE</scope>
</reference>
<proteinExistence type="predicted"/>
<evidence type="ECO:0000313" key="2">
    <source>
        <dbReference type="EMBL" id="CEM28866.1"/>
    </source>
</evidence>
<feature type="compositionally biased region" description="Basic and acidic residues" evidence="1">
    <location>
        <begin position="1"/>
        <end position="15"/>
    </location>
</feature>
<dbReference type="EMBL" id="CDMZ01001201">
    <property type="protein sequence ID" value="CEM28866.1"/>
    <property type="molecule type" value="Genomic_DNA"/>
</dbReference>
<evidence type="ECO:0000256" key="1">
    <source>
        <dbReference type="SAM" id="MobiDB-lite"/>
    </source>
</evidence>
<name>A0A0G4GHA9_9ALVE</name>
<gene>
    <name evidence="2" type="ORF">Cvel_21850</name>
</gene>
<feature type="region of interest" description="Disordered" evidence="1">
    <location>
        <begin position="52"/>
        <end position="151"/>
    </location>
</feature>
<accession>A0A0G4GHA9</accession>
<feature type="region of interest" description="Disordered" evidence="1">
    <location>
        <begin position="1"/>
        <end position="39"/>
    </location>
</feature>
<dbReference type="VEuPathDB" id="CryptoDB:Cvel_21850"/>
<dbReference type="AlphaFoldDB" id="A0A0G4GHA9"/>
<protein>
    <submittedName>
        <fullName evidence="2">Uncharacterized protein</fullName>
    </submittedName>
</protein>
<organism evidence="2">
    <name type="scientific">Chromera velia CCMP2878</name>
    <dbReference type="NCBI Taxonomy" id="1169474"/>
    <lineage>
        <taxon>Eukaryota</taxon>
        <taxon>Sar</taxon>
        <taxon>Alveolata</taxon>
        <taxon>Colpodellida</taxon>
        <taxon>Chromeraceae</taxon>
        <taxon>Chromera</taxon>
    </lineage>
</organism>